<feature type="region of interest" description="Disordered" evidence="2">
    <location>
        <begin position="875"/>
        <end position="908"/>
    </location>
</feature>
<dbReference type="PANTHER" id="PTHR33096">
    <property type="entry name" value="CXC2 DOMAIN-CONTAINING PROTEIN"/>
    <property type="match status" value="1"/>
</dbReference>
<dbReference type="InterPro" id="IPR040521">
    <property type="entry name" value="KDZ"/>
</dbReference>
<feature type="coiled-coil region" evidence="1">
    <location>
        <begin position="630"/>
        <end position="657"/>
    </location>
</feature>
<reference evidence="4 5" key="1">
    <citation type="submission" date="2017-11" db="EMBL/GenBank/DDBJ databases">
        <title>De novo assembly and phasing of dikaryotic genomes from two isolates of Puccinia coronata f. sp. avenae, the causal agent of oat crown rust.</title>
        <authorList>
            <person name="Miller M.E."/>
            <person name="Zhang Y."/>
            <person name="Omidvar V."/>
            <person name="Sperschneider J."/>
            <person name="Schwessinger B."/>
            <person name="Raley C."/>
            <person name="Palmer J.M."/>
            <person name="Garnica D."/>
            <person name="Upadhyaya N."/>
            <person name="Rathjen J."/>
            <person name="Taylor J.M."/>
            <person name="Park R.F."/>
            <person name="Dodds P.N."/>
            <person name="Hirsch C.D."/>
            <person name="Kianian S.F."/>
            <person name="Figueroa M."/>
        </authorList>
    </citation>
    <scope>NUCLEOTIDE SEQUENCE [LARGE SCALE GENOMIC DNA]</scope>
    <source>
        <strain evidence="4">12SD80</strain>
    </source>
</reference>
<feature type="domain" description="CxC1-like cysteine cluster associated with KDZ transposases" evidence="3">
    <location>
        <begin position="130"/>
        <end position="232"/>
    </location>
</feature>
<dbReference type="InterPro" id="IPR041320">
    <property type="entry name" value="CxC1"/>
</dbReference>
<evidence type="ECO:0000256" key="1">
    <source>
        <dbReference type="SAM" id="Coils"/>
    </source>
</evidence>
<feature type="compositionally biased region" description="Acidic residues" evidence="2">
    <location>
        <begin position="875"/>
        <end position="888"/>
    </location>
</feature>
<organism evidence="4 5">
    <name type="scientific">Puccinia coronata f. sp. avenae</name>
    <dbReference type="NCBI Taxonomy" id="200324"/>
    <lineage>
        <taxon>Eukaryota</taxon>
        <taxon>Fungi</taxon>
        <taxon>Dikarya</taxon>
        <taxon>Basidiomycota</taxon>
        <taxon>Pucciniomycotina</taxon>
        <taxon>Pucciniomycetes</taxon>
        <taxon>Pucciniales</taxon>
        <taxon>Pucciniaceae</taxon>
        <taxon>Puccinia</taxon>
    </lineage>
</organism>
<dbReference type="Proteomes" id="UP000235392">
    <property type="component" value="Unassembled WGS sequence"/>
</dbReference>
<dbReference type="PANTHER" id="PTHR33096:SF1">
    <property type="entry name" value="CXC1-LIKE CYSTEINE CLUSTER ASSOCIATED WITH KDZ TRANSPOSASES DOMAIN-CONTAINING PROTEIN"/>
    <property type="match status" value="1"/>
</dbReference>
<name>A0A2N5V7X9_9BASI</name>
<evidence type="ECO:0000259" key="3">
    <source>
        <dbReference type="Pfam" id="PF18802"/>
    </source>
</evidence>
<accession>A0A2N5V7X9</accession>
<comment type="caution">
    <text evidence="4">The sequence shown here is derived from an EMBL/GenBank/DDBJ whole genome shotgun (WGS) entry which is preliminary data.</text>
</comment>
<dbReference type="Pfam" id="PF18802">
    <property type="entry name" value="CxC1"/>
    <property type="match status" value="1"/>
</dbReference>
<dbReference type="AlphaFoldDB" id="A0A2N5V7X9"/>
<keyword evidence="1" id="KW-0175">Coiled coil</keyword>
<sequence length="908" mass="104079">MTLTVDQTQPHGSRTQRLRRMVNAKRIAASRARLLGLQRRHRLAAPQVPNNDSFNQEDFHFEDPGRGSNSPKQDREDDWVTLIPEEPDDFDHTVYADRERWRQEAKDINWDSVMKKLHAYFMDLKARTNNWTDSNSYSDFVTCNCAPHICYQRTVDMVDLFAQRRVQCNFCRCTPDTVRLLQIGFLPASPIAPQTAFSLPLLIFHDSLWNNCHVGALPFTTTLKEWLEPRSERLFVRRKKHPFSAAVDLYRSLKNQTDELICQVLQLGPQDILALHSCPACFGPRPSNFNDYPQTTSNQLIICLDGNFQHRHHVKASRDYRPLQTPRIFLKPKEFTQAANWIQAKEIELSPPSKVDRCADSHKAADDKRNESTWKGCDDTGLMGCCCRHDAAIYMGNIYKSGEQRCLPVAILSKLISDCEPKRPISVLYDIGCSLNKYMNAQELLHEHRGRLKFGTSVFHAYFHNWLCQLDYNPRFTAKGVTDFMSAGPTDTLEQRHNVSVGPADVTSVWKTDVTSVAATDLAAGGCNRYNPFGAVCLAKKFNLAILRHQDASAVLSGLAQKRNCHLTSGVNYKQSFFKQQWEAQRLFQKEHTEAEDGHRRKLVDLYKQEAALSSLRERLRGPEIFLATQDEQDELLDNIAEKLKELRKQVDEIASDGLMSSVANDEEAKLRLLLWDAKATLFVQAVHIQAERRPIVESKTMGGRLGTKLKEKIFKALQNRSPAVKKVINSYNRCYLNYIKKFPNKRLGNAEDYPLTYENFVRFPIDHRFWNDGLYYHSKAPWATDPDVRAGITACLNLRQIHEEFQLLAQELDNTIGWGLGGSRQSCRYDSSQTYKLDWDEMMDHIQRGSPIDPAVFEGVNELREETVLDIDLDDGEDAEGDWIDEMETPHVDQHADANDSNDPEDY</sequence>
<feature type="region of interest" description="Disordered" evidence="2">
    <location>
        <begin position="44"/>
        <end position="76"/>
    </location>
</feature>
<evidence type="ECO:0000313" key="5">
    <source>
        <dbReference type="Proteomes" id="UP000235392"/>
    </source>
</evidence>
<dbReference type="Pfam" id="PF18758">
    <property type="entry name" value="KDZ"/>
    <property type="match status" value="1"/>
</dbReference>
<proteinExistence type="predicted"/>
<protein>
    <recommendedName>
        <fullName evidence="3">CxC1-like cysteine cluster associated with KDZ transposases domain-containing protein</fullName>
    </recommendedName>
</protein>
<evidence type="ECO:0000256" key="2">
    <source>
        <dbReference type="SAM" id="MobiDB-lite"/>
    </source>
</evidence>
<dbReference type="EMBL" id="PGCI01000042">
    <property type="protein sequence ID" value="PLW46110.1"/>
    <property type="molecule type" value="Genomic_DNA"/>
</dbReference>
<feature type="compositionally biased region" description="Basic and acidic residues" evidence="2">
    <location>
        <begin position="889"/>
        <end position="899"/>
    </location>
</feature>
<gene>
    <name evidence="4" type="ORF">PCASD_04165</name>
</gene>
<evidence type="ECO:0000313" key="4">
    <source>
        <dbReference type="EMBL" id="PLW46110.1"/>
    </source>
</evidence>